<dbReference type="InterPro" id="IPR036397">
    <property type="entry name" value="RNaseH_sf"/>
</dbReference>
<evidence type="ECO:0000256" key="9">
    <source>
        <dbReference type="ARBA" id="ARBA00023172"/>
    </source>
</evidence>
<sequence>MCIAVQTYLFFFFSPIGSITTKDDKNNENPNEKIVHLDPPSNENEDNQNGKEPKDSQEDDSEWYVQMQESSMRSELLLQTVNRNTGELQQILKGLLQAVHSTHELNKTMVEQQSKMNSTLNTLATSIQSLSIAFREEKARQRQYREKVHNSTSISDDNGTEFTGGKFSEIIDEEKATFDFAPPHTPQLNGTAERFNKTIQNKIRALMFDSGLPESMWSLAADAATYIYNRTPHKSNGFKTPLSLMNKNIKSSNSPAKDDTSGLGGSVGDP</sequence>
<organism evidence="13 14">
    <name type="scientific">Trichogramma kaykai</name>
    <dbReference type="NCBI Taxonomy" id="54128"/>
    <lineage>
        <taxon>Eukaryota</taxon>
        <taxon>Metazoa</taxon>
        <taxon>Ecdysozoa</taxon>
        <taxon>Arthropoda</taxon>
        <taxon>Hexapoda</taxon>
        <taxon>Insecta</taxon>
        <taxon>Pterygota</taxon>
        <taxon>Neoptera</taxon>
        <taxon>Endopterygota</taxon>
        <taxon>Hymenoptera</taxon>
        <taxon>Apocrita</taxon>
        <taxon>Proctotrupomorpha</taxon>
        <taxon>Chalcidoidea</taxon>
        <taxon>Trichogrammatidae</taxon>
        <taxon>Trichogramma</taxon>
    </lineage>
</organism>
<keyword evidence="14" id="KW-1185">Reference proteome</keyword>
<dbReference type="SUPFAM" id="SSF53098">
    <property type="entry name" value="Ribonuclease H-like"/>
    <property type="match status" value="1"/>
</dbReference>
<dbReference type="GO" id="GO:0046872">
    <property type="term" value="F:metal ion binding"/>
    <property type="evidence" value="ECO:0007669"/>
    <property type="project" value="UniProtKB-KW"/>
</dbReference>
<keyword evidence="9" id="KW-0233">DNA recombination</keyword>
<evidence type="ECO:0000256" key="10">
    <source>
        <dbReference type="SAM" id="MobiDB-lite"/>
    </source>
</evidence>
<keyword evidence="8" id="KW-0808">Transferase</keyword>
<dbReference type="GO" id="GO:0003964">
    <property type="term" value="F:RNA-directed DNA polymerase activity"/>
    <property type="evidence" value="ECO:0007669"/>
    <property type="project" value="UniProtKB-KW"/>
</dbReference>
<evidence type="ECO:0000256" key="7">
    <source>
        <dbReference type="ARBA" id="ARBA00022918"/>
    </source>
</evidence>
<proteinExistence type="predicted"/>
<reference evidence="13 14" key="1">
    <citation type="journal article" date="2024" name="bioRxiv">
        <title>A reference genome for Trichogramma kaykai: A tiny desert-dwelling parasitoid wasp with competing sex-ratio distorters.</title>
        <authorList>
            <person name="Culotta J."/>
            <person name="Lindsey A.R."/>
        </authorList>
    </citation>
    <scope>NUCLEOTIDE SEQUENCE [LARGE SCALE GENOMIC DNA]</scope>
    <source>
        <strain evidence="13 14">KSX58</strain>
    </source>
</reference>
<keyword evidence="3" id="KW-0255">Endonuclease</keyword>
<evidence type="ECO:0000256" key="6">
    <source>
        <dbReference type="ARBA" id="ARBA00022908"/>
    </source>
</evidence>
<dbReference type="GO" id="GO:0016787">
    <property type="term" value="F:hydrolase activity"/>
    <property type="evidence" value="ECO:0007669"/>
    <property type="project" value="UniProtKB-KW"/>
</dbReference>
<name>A0ABD2WE14_9HYME</name>
<dbReference type="Proteomes" id="UP001627154">
    <property type="component" value="Unassembled WGS sequence"/>
</dbReference>
<keyword evidence="6" id="KW-0229">DNA integration</keyword>
<dbReference type="InterPro" id="IPR039537">
    <property type="entry name" value="Retrotran_Ty1/copia-like"/>
</dbReference>
<evidence type="ECO:0000256" key="5">
    <source>
        <dbReference type="ARBA" id="ARBA00022842"/>
    </source>
</evidence>
<gene>
    <name evidence="13" type="ORF">TKK_014192</name>
</gene>
<keyword evidence="11" id="KW-0732">Signal</keyword>
<feature type="domain" description="Integrase catalytic" evidence="12">
    <location>
        <begin position="81"/>
        <end position="249"/>
    </location>
</feature>
<keyword evidence="2" id="KW-0479">Metal-binding</keyword>
<feature type="region of interest" description="Disordered" evidence="10">
    <location>
        <begin position="237"/>
        <end position="270"/>
    </location>
</feature>
<keyword evidence="7" id="KW-0695">RNA-directed DNA polymerase</keyword>
<evidence type="ECO:0000313" key="13">
    <source>
        <dbReference type="EMBL" id="KAL3390930.1"/>
    </source>
</evidence>
<dbReference type="PROSITE" id="PS50994">
    <property type="entry name" value="INTEGRASE"/>
    <property type="match status" value="1"/>
</dbReference>
<dbReference type="Gene3D" id="3.30.420.10">
    <property type="entry name" value="Ribonuclease H-like superfamily/Ribonuclease H"/>
    <property type="match status" value="1"/>
</dbReference>
<comment type="caution">
    <text evidence="13">The sequence shown here is derived from an EMBL/GenBank/DDBJ whole genome shotgun (WGS) entry which is preliminary data.</text>
</comment>
<keyword evidence="4" id="KW-0378">Hydrolase</keyword>
<dbReference type="GO" id="GO:0006310">
    <property type="term" value="P:DNA recombination"/>
    <property type="evidence" value="ECO:0007669"/>
    <property type="project" value="UniProtKB-KW"/>
</dbReference>
<dbReference type="GO" id="GO:0015074">
    <property type="term" value="P:DNA integration"/>
    <property type="evidence" value="ECO:0007669"/>
    <property type="project" value="UniProtKB-KW"/>
</dbReference>
<protein>
    <recommendedName>
        <fullName evidence="12">Integrase catalytic domain-containing protein</fullName>
    </recommendedName>
</protein>
<evidence type="ECO:0000256" key="4">
    <source>
        <dbReference type="ARBA" id="ARBA00022801"/>
    </source>
</evidence>
<keyword evidence="8" id="KW-0548">Nucleotidyltransferase</keyword>
<keyword evidence="8" id="KW-0239">DNA-directed DNA polymerase</keyword>
<dbReference type="PANTHER" id="PTHR42648">
    <property type="entry name" value="TRANSPOSASE, PUTATIVE-RELATED"/>
    <property type="match status" value="1"/>
</dbReference>
<feature type="signal peptide" evidence="11">
    <location>
        <begin position="1"/>
        <end position="18"/>
    </location>
</feature>
<keyword evidence="1" id="KW-0540">Nuclease</keyword>
<evidence type="ECO:0000256" key="11">
    <source>
        <dbReference type="SAM" id="SignalP"/>
    </source>
</evidence>
<dbReference type="InterPro" id="IPR012337">
    <property type="entry name" value="RNaseH-like_sf"/>
</dbReference>
<dbReference type="PANTHER" id="PTHR42648:SF11">
    <property type="entry name" value="TRANSPOSON TY4-P GAG-POL POLYPROTEIN"/>
    <property type="match status" value="1"/>
</dbReference>
<dbReference type="AlphaFoldDB" id="A0ABD2WE14"/>
<feature type="chain" id="PRO_5044866904" description="Integrase catalytic domain-containing protein" evidence="11">
    <location>
        <begin position="19"/>
        <end position="270"/>
    </location>
</feature>
<accession>A0ABD2WE14</accession>
<keyword evidence="5" id="KW-0460">Magnesium</keyword>
<dbReference type="GO" id="GO:0004519">
    <property type="term" value="F:endonuclease activity"/>
    <property type="evidence" value="ECO:0007669"/>
    <property type="project" value="UniProtKB-KW"/>
</dbReference>
<evidence type="ECO:0000256" key="2">
    <source>
        <dbReference type="ARBA" id="ARBA00022723"/>
    </source>
</evidence>
<evidence type="ECO:0000259" key="12">
    <source>
        <dbReference type="PROSITE" id="PS50994"/>
    </source>
</evidence>
<evidence type="ECO:0000256" key="8">
    <source>
        <dbReference type="ARBA" id="ARBA00022932"/>
    </source>
</evidence>
<feature type="compositionally biased region" description="Basic and acidic residues" evidence="10">
    <location>
        <begin position="21"/>
        <end position="36"/>
    </location>
</feature>
<feature type="compositionally biased region" description="Polar residues" evidence="10">
    <location>
        <begin position="243"/>
        <end position="255"/>
    </location>
</feature>
<feature type="region of interest" description="Disordered" evidence="10">
    <location>
        <begin position="20"/>
        <end position="61"/>
    </location>
</feature>
<evidence type="ECO:0000256" key="3">
    <source>
        <dbReference type="ARBA" id="ARBA00022759"/>
    </source>
</evidence>
<dbReference type="GO" id="GO:0003887">
    <property type="term" value="F:DNA-directed DNA polymerase activity"/>
    <property type="evidence" value="ECO:0007669"/>
    <property type="project" value="UniProtKB-KW"/>
</dbReference>
<evidence type="ECO:0000256" key="1">
    <source>
        <dbReference type="ARBA" id="ARBA00022722"/>
    </source>
</evidence>
<evidence type="ECO:0000313" key="14">
    <source>
        <dbReference type="Proteomes" id="UP001627154"/>
    </source>
</evidence>
<dbReference type="InterPro" id="IPR001584">
    <property type="entry name" value="Integrase_cat-core"/>
</dbReference>
<dbReference type="EMBL" id="JBJJXI010000113">
    <property type="protein sequence ID" value="KAL3390930.1"/>
    <property type="molecule type" value="Genomic_DNA"/>
</dbReference>